<reference evidence="1 3" key="1">
    <citation type="journal article" date="2014" name="BMC Genomics">
        <title>Genome sequence of Anopheles sinensis provides insight into genetics basis of mosquito competence for malaria parasites.</title>
        <authorList>
            <person name="Zhou D."/>
            <person name="Zhang D."/>
            <person name="Ding G."/>
            <person name="Shi L."/>
            <person name="Hou Q."/>
            <person name="Ye Y."/>
            <person name="Xu Y."/>
            <person name="Zhou H."/>
            <person name="Xiong C."/>
            <person name="Li S."/>
            <person name="Yu J."/>
            <person name="Hong S."/>
            <person name="Yu X."/>
            <person name="Zou P."/>
            <person name="Chen C."/>
            <person name="Chang X."/>
            <person name="Wang W."/>
            <person name="Lv Y."/>
            <person name="Sun Y."/>
            <person name="Ma L."/>
            <person name="Shen B."/>
            <person name="Zhu C."/>
        </authorList>
    </citation>
    <scope>NUCLEOTIDE SEQUENCE [LARGE SCALE GENOMIC DNA]</scope>
</reference>
<organism evidence="1">
    <name type="scientific">Anopheles sinensis</name>
    <name type="common">Mosquito</name>
    <dbReference type="NCBI Taxonomy" id="74873"/>
    <lineage>
        <taxon>Eukaryota</taxon>
        <taxon>Metazoa</taxon>
        <taxon>Ecdysozoa</taxon>
        <taxon>Arthropoda</taxon>
        <taxon>Hexapoda</taxon>
        <taxon>Insecta</taxon>
        <taxon>Pterygota</taxon>
        <taxon>Neoptera</taxon>
        <taxon>Endopterygota</taxon>
        <taxon>Diptera</taxon>
        <taxon>Nematocera</taxon>
        <taxon>Culicoidea</taxon>
        <taxon>Culicidae</taxon>
        <taxon>Anophelinae</taxon>
        <taxon>Anopheles</taxon>
    </lineage>
</organism>
<proteinExistence type="predicted"/>
<sequence>MLLLGAIRDSNEVLAETYYKIGKGVSYRKPSELVAVGGCEAAPFTSKGFSTEGYEYRNLIPFEPPAPQKAHPAA</sequence>
<protein>
    <submittedName>
        <fullName evidence="1 2">Uncharacterized protein</fullName>
    </submittedName>
</protein>
<evidence type="ECO:0000313" key="3">
    <source>
        <dbReference type="Proteomes" id="UP000030765"/>
    </source>
</evidence>
<name>A0A084VE87_ANOSI</name>
<gene>
    <name evidence="1" type="ORF">ZHAS_00003401</name>
</gene>
<dbReference type="VEuPathDB" id="VectorBase:ASIC003401"/>
<dbReference type="EMBL" id="KE524775">
    <property type="protein sequence ID" value="KFB36281.1"/>
    <property type="molecule type" value="Genomic_DNA"/>
</dbReference>
<evidence type="ECO:0000313" key="1">
    <source>
        <dbReference type="EMBL" id="KFB36281.1"/>
    </source>
</evidence>
<accession>A0A084VE87</accession>
<reference evidence="2" key="2">
    <citation type="submission" date="2020-05" db="UniProtKB">
        <authorList>
            <consortium name="EnsemblMetazoa"/>
        </authorList>
    </citation>
    <scope>IDENTIFICATION</scope>
</reference>
<dbReference type="EnsemblMetazoa" id="ASIC003401-RA">
    <property type="protein sequence ID" value="ASIC003401-PA"/>
    <property type="gene ID" value="ASIC003401"/>
</dbReference>
<dbReference type="AlphaFoldDB" id="A0A084VE87"/>
<dbReference type="EMBL" id="ATLV01012252">
    <property type="status" value="NOT_ANNOTATED_CDS"/>
    <property type="molecule type" value="Genomic_DNA"/>
</dbReference>
<keyword evidence="3" id="KW-1185">Reference proteome</keyword>
<dbReference type="Proteomes" id="UP000030765">
    <property type="component" value="Unassembled WGS sequence"/>
</dbReference>
<evidence type="ECO:0000313" key="2">
    <source>
        <dbReference type="EnsemblMetazoa" id="ASIC003401-PA"/>
    </source>
</evidence>